<gene>
    <name evidence="3" type="ORF">A6R68_03942</name>
</gene>
<feature type="region of interest" description="Disordered" evidence="2">
    <location>
        <begin position="112"/>
        <end position="151"/>
    </location>
</feature>
<dbReference type="InterPro" id="IPR038923">
    <property type="entry name" value="Centrobin"/>
</dbReference>
<feature type="region of interest" description="Disordered" evidence="2">
    <location>
        <begin position="660"/>
        <end position="684"/>
    </location>
</feature>
<comment type="caution">
    <text evidence="3">The sequence shown here is derived from an EMBL/GenBank/DDBJ whole genome shotgun (WGS) entry which is preliminary data.</text>
</comment>
<feature type="region of interest" description="Disordered" evidence="2">
    <location>
        <begin position="439"/>
        <end position="458"/>
    </location>
</feature>
<accession>A0A1A6GNU8</accession>
<keyword evidence="1" id="KW-0175">Coiled coil</keyword>
<feature type="compositionally biased region" description="Basic and acidic residues" evidence="2">
    <location>
        <begin position="771"/>
        <end position="788"/>
    </location>
</feature>
<proteinExistence type="predicted"/>
<feature type="region of interest" description="Disordered" evidence="2">
    <location>
        <begin position="578"/>
        <end position="602"/>
    </location>
</feature>
<dbReference type="STRING" id="56216.A0A1A6GNU8"/>
<feature type="compositionally biased region" description="Pro residues" evidence="2">
    <location>
        <begin position="514"/>
        <end position="527"/>
    </location>
</feature>
<dbReference type="PANTHER" id="PTHR34439">
    <property type="entry name" value="CENTROBIN"/>
    <property type="match status" value="1"/>
</dbReference>
<feature type="compositionally biased region" description="Polar residues" evidence="2">
    <location>
        <begin position="704"/>
        <end position="715"/>
    </location>
</feature>
<feature type="region of interest" description="Disordered" evidence="2">
    <location>
        <begin position="762"/>
        <end position="827"/>
    </location>
</feature>
<feature type="region of interest" description="Disordered" evidence="2">
    <location>
        <begin position="510"/>
        <end position="531"/>
    </location>
</feature>
<feature type="region of interest" description="Disordered" evidence="2">
    <location>
        <begin position="619"/>
        <end position="643"/>
    </location>
</feature>
<keyword evidence="4" id="KW-1185">Reference proteome</keyword>
<evidence type="ECO:0000256" key="1">
    <source>
        <dbReference type="SAM" id="Coils"/>
    </source>
</evidence>
<feature type="coiled-coil region" evidence="1">
    <location>
        <begin position="226"/>
        <end position="408"/>
    </location>
</feature>
<organism evidence="3 4">
    <name type="scientific">Neotoma lepida</name>
    <name type="common">Desert woodrat</name>
    <dbReference type="NCBI Taxonomy" id="56216"/>
    <lineage>
        <taxon>Eukaryota</taxon>
        <taxon>Metazoa</taxon>
        <taxon>Chordata</taxon>
        <taxon>Craniata</taxon>
        <taxon>Vertebrata</taxon>
        <taxon>Euteleostomi</taxon>
        <taxon>Mammalia</taxon>
        <taxon>Eutheria</taxon>
        <taxon>Euarchontoglires</taxon>
        <taxon>Glires</taxon>
        <taxon>Rodentia</taxon>
        <taxon>Myomorpha</taxon>
        <taxon>Muroidea</taxon>
        <taxon>Cricetidae</taxon>
        <taxon>Neotominae</taxon>
        <taxon>Neotoma</taxon>
    </lineage>
</organism>
<feature type="coiled-coil region" evidence="1">
    <location>
        <begin position="166"/>
        <end position="193"/>
    </location>
</feature>
<feature type="compositionally biased region" description="Basic and acidic residues" evidence="2">
    <location>
        <begin position="112"/>
        <end position="127"/>
    </location>
</feature>
<feature type="compositionally biased region" description="Pro residues" evidence="2">
    <location>
        <begin position="673"/>
        <end position="682"/>
    </location>
</feature>
<dbReference type="EMBL" id="LZPO01078627">
    <property type="protein sequence ID" value="OBS67534.1"/>
    <property type="molecule type" value="Genomic_DNA"/>
</dbReference>
<feature type="region of interest" description="Disordered" evidence="2">
    <location>
        <begin position="1"/>
        <end position="34"/>
    </location>
</feature>
<dbReference type="GO" id="GO:0005813">
    <property type="term" value="C:centrosome"/>
    <property type="evidence" value="ECO:0007669"/>
    <property type="project" value="TreeGrafter"/>
</dbReference>
<evidence type="ECO:0000313" key="3">
    <source>
        <dbReference type="EMBL" id="OBS67534.1"/>
    </source>
</evidence>
<feature type="region of interest" description="Disordered" evidence="2">
    <location>
        <begin position="702"/>
        <end position="724"/>
    </location>
</feature>
<evidence type="ECO:0000313" key="4">
    <source>
        <dbReference type="Proteomes" id="UP000092124"/>
    </source>
</evidence>
<dbReference type="GO" id="GO:0005814">
    <property type="term" value="C:centriole"/>
    <property type="evidence" value="ECO:0007669"/>
    <property type="project" value="TreeGrafter"/>
</dbReference>
<dbReference type="PANTHER" id="PTHR34439:SF1">
    <property type="entry name" value="CENTROBIN"/>
    <property type="match status" value="1"/>
</dbReference>
<feature type="compositionally biased region" description="Polar residues" evidence="2">
    <location>
        <begin position="1"/>
        <end position="10"/>
    </location>
</feature>
<dbReference type="GO" id="GO:1902017">
    <property type="term" value="P:regulation of cilium assembly"/>
    <property type="evidence" value="ECO:0007669"/>
    <property type="project" value="InterPro"/>
</dbReference>
<dbReference type="GO" id="GO:0051299">
    <property type="term" value="P:centrosome separation"/>
    <property type="evidence" value="ECO:0007669"/>
    <property type="project" value="TreeGrafter"/>
</dbReference>
<dbReference type="GO" id="GO:1902410">
    <property type="term" value="P:mitotic cytokinetic process"/>
    <property type="evidence" value="ECO:0007669"/>
    <property type="project" value="TreeGrafter"/>
</dbReference>
<protein>
    <recommendedName>
        <fullName evidence="5">Centrobin</fullName>
    </recommendedName>
</protein>
<dbReference type="GO" id="GO:0007099">
    <property type="term" value="P:centriole replication"/>
    <property type="evidence" value="ECO:0007669"/>
    <property type="project" value="InterPro"/>
</dbReference>
<evidence type="ECO:0000256" key="2">
    <source>
        <dbReference type="SAM" id="MobiDB-lite"/>
    </source>
</evidence>
<name>A0A1A6GNU8_NEOLE</name>
<dbReference type="Proteomes" id="UP000092124">
    <property type="component" value="Unassembled WGS sequence"/>
</dbReference>
<dbReference type="AlphaFoldDB" id="A0A1A6GNU8"/>
<dbReference type="OrthoDB" id="8190486at2759"/>
<reference evidence="3 4" key="1">
    <citation type="submission" date="2016-06" db="EMBL/GenBank/DDBJ databases">
        <title>The Draft Genome Sequence and Annotation of the Desert Woodrat Neotoma lepida.</title>
        <authorList>
            <person name="Campbell M."/>
            <person name="Oakeson K.F."/>
            <person name="Yandell M."/>
            <person name="Halpert J.R."/>
            <person name="Dearing D."/>
        </authorList>
    </citation>
    <scope>NUCLEOTIDE SEQUENCE [LARGE SCALE GENOMIC DNA]</scope>
    <source>
        <strain evidence="3">417</strain>
        <tissue evidence="3">Liver</tissue>
    </source>
</reference>
<sequence length="827" mass="92749">MATAATSPSSPLRPEDLLSDSSEPPGLNQVSSEVTSQLYTSLHLSRQAEATARAQMYLASTSSPNEGLDSLAQELSRSLTVGLENNLKKKDGSKHIFEMESVRGQLQTMLHTSRDTAYRTGSERREDDSFDSDSTATLLNLRPGPPSNPPDFQGLRDALDSELTRRKHCERHIQSLQTRVLELQQQLAVAVAADRKKDIMIEQLDKTLARVVEGWNRHEAERTEVLRGLQEERQAAELTRSKQQETVTRLEQSLSEAMEALNREQEGTRLQQREREALEEERHALTLRLEVEQQQCRALQEERDEARAGQLNERRKLEALQVALEEERQAWTQQEHQLKEHLQALREEGQAQLEREKGTSQREAQAAREAQQQLVLLQSEVRRLEGELDTVRRERDALQLEMSLVQARYESQRIQMESELAVQLEQRVTERLAEAQENSLRQAASLRDHHSGQHQQELSTQLAQFKVEMAELEERQQQLEEQRVELIERLQAMLQAHWDEANQLLSTTLLPPNLQAPPAEPSSPGPLEPEKGERRIWAMPPMAVALKPVLQQSREVRDDLPGAPSVLCSTSSDLSLLLGPPFQNQNSFQPLEPKPDVAPPSARPFSALEAFTADHRAERPFPEEDPASDGDGSLKPGLPPASQLEGLKNFLQQLLETAPQSNENPSVDLLPPKSVPRLPPPVHKTKVPLAMASSLFRVHEHPSSHLQGSGLSTGSPEKGTDGLGSPRQLMEVSELLRLYQARGWGALPAEDLLLYLKRLEHGGTDGQGELVPRRNTDSRLGEIPRKEVPSQAVPRRLASASKTEKPARKKSGHPGPSSMRTRGGIWR</sequence>
<evidence type="ECO:0008006" key="5">
    <source>
        <dbReference type="Google" id="ProtNLM"/>
    </source>
</evidence>